<reference evidence="1" key="1">
    <citation type="submission" date="2025-08" db="UniProtKB">
        <authorList>
            <consortium name="Ensembl"/>
        </authorList>
    </citation>
    <scope>IDENTIFICATION</scope>
</reference>
<name>A0A671SH01_9TELE</name>
<dbReference type="PANTHER" id="PTHR23339">
    <property type="entry name" value="TYROSINE SPECIFIC PROTEIN PHOSPHATASE AND DUAL SPECIFICITY PROTEIN PHOSPHATASE"/>
    <property type="match status" value="1"/>
</dbReference>
<accession>A0A671SH01</accession>
<protein>
    <submittedName>
        <fullName evidence="1">Phosphatase domain containing paladin 1</fullName>
    </submittedName>
</protein>
<dbReference type="SUPFAM" id="SSF52799">
    <property type="entry name" value="(Phosphotyrosine protein) phosphatases II"/>
    <property type="match status" value="2"/>
</dbReference>
<dbReference type="Ensembl" id="ENSSANT00000102019.1">
    <property type="protein sequence ID" value="ENSSANP00000096061.1"/>
    <property type="gene ID" value="ENSSANG00000047340.1"/>
</dbReference>
<evidence type="ECO:0000313" key="2">
    <source>
        <dbReference type="Proteomes" id="UP000472260"/>
    </source>
</evidence>
<sequence>MGTTASAATQPTLHESFHGNGMMDSSASFQTLNIHSNKAKSIITNKVAPVVITYNCRQEFQIHDDVLRTNYKVGRISDNMPEHHLVQGSYFMVQDVFSKADVLSTSGSYGAPNFRQSKGSFPLYGMGQPSLSGFKQVLQRLQGQGHQEVLFFCLREEPVVFLRLEGDFLPYTPRRKENLHENLHDLGRDARSENLELTIRKELHDFAKLNDNVFYVYNDIEHFKGEPQKISISCEEDMHVTEEVYKRPRFTMPSYRYYRLPLPTEGAPLEDEFDAFVNVLRENPSLSLSRDVSRSLPALLFSCQVGVGRTNLGMILGSLVMMHLTRAAQESTDATDKPKMQFQVIQTLISKLPKGQEVMEEVDRAIDLCSEMHDIREAIYENKQKLEGIGEDYQIQGSSTKDYFLHRTLQSLERYFYLIIFNAYLHEQYPLAFACSFSQWLCSHAWMYRLLSCMNQSELRAQADLLTKGARVADEYLAPDVLSTIKQMKVANFRRVPKMTIYGMAQPTSEATGAVLEYLTDEKRKHSSVLWVNLQDELVVEANGQIFCPREPTRVDQLETALKEELVGSQKWLEVTLEQEKQMKMFKSCVTVQETFNQHKSSHQGLQYRRIPFPECSSPTEEVRRGFPESCEDEIVSVPDAKYTKGEFEVVMKLVRLLPDGHRMKREVDLALDSVSETMTPLHYHLREIIICSYRQIKSSKCETEIQALILKSLLYLERYMYLILFNTYLHLEKRDSWQRSFSDWMLQVRSDCHISVIIELFFPSRTIEYKYVNMVSRSLDYFLFLYKSLRCKKVYRDQYSKKLNGITVA</sequence>
<dbReference type="Pfam" id="PF14566">
    <property type="entry name" value="PTPlike_phytase"/>
    <property type="match status" value="2"/>
</dbReference>
<dbReference type="Gene3D" id="3.90.190.10">
    <property type="entry name" value="Protein tyrosine phosphatase superfamily"/>
    <property type="match status" value="2"/>
</dbReference>
<dbReference type="InterPro" id="IPR029021">
    <property type="entry name" value="Prot-tyrosine_phosphatase-like"/>
</dbReference>
<dbReference type="AlphaFoldDB" id="A0A671SH01"/>
<keyword evidence="2" id="KW-1185">Reference proteome</keyword>
<reference evidence="1" key="2">
    <citation type="submission" date="2025-09" db="UniProtKB">
        <authorList>
            <consortium name="Ensembl"/>
        </authorList>
    </citation>
    <scope>IDENTIFICATION</scope>
</reference>
<proteinExistence type="predicted"/>
<evidence type="ECO:0000313" key="1">
    <source>
        <dbReference type="Ensembl" id="ENSSANP00000096061.1"/>
    </source>
</evidence>
<dbReference type="SMART" id="SM01301">
    <property type="entry name" value="PTPlike_phytase"/>
    <property type="match status" value="2"/>
</dbReference>
<organism evidence="1 2">
    <name type="scientific">Sinocyclocheilus anshuiensis</name>
    <dbReference type="NCBI Taxonomy" id="1608454"/>
    <lineage>
        <taxon>Eukaryota</taxon>
        <taxon>Metazoa</taxon>
        <taxon>Chordata</taxon>
        <taxon>Craniata</taxon>
        <taxon>Vertebrata</taxon>
        <taxon>Euteleostomi</taxon>
        <taxon>Actinopterygii</taxon>
        <taxon>Neopterygii</taxon>
        <taxon>Teleostei</taxon>
        <taxon>Ostariophysi</taxon>
        <taxon>Cypriniformes</taxon>
        <taxon>Cyprinidae</taxon>
        <taxon>Cyprininae</taxon>
        <taxon>Sinocyclocheilus</taxon>
    </lineage>
</organism>
<dbReference type="Proteomes" id="UP000472260">
    <property type="component" value="Unassembled WGS sequence"/>
</dbReference>
<dbReference type="InterPro" id="IPR050561">
    <property type="entry name" value="PTP"/>
</dbReference>